<evidence type="ECO:0000313" key="8">
    <source>
        <dbReference type="Proteomes" id="UP000248614"/>
    </source>
</evidence>
<dbReference type="Gene3D" id="3.40.640.10">
    <property type="entry name" value="Type I PLP-dependent aspartate aminotransferase-like (Major domain)"/>
    <property type="match status" value="1"/>
</dbReference>
<name>A0A2W5B6N1_9SPHN</name>
<dbReference type="PANTHER" id="PTHR43643">
    <property type="entry name" value="HISTIDINOL-PHOSPHATE AMINOTRANSFERASE 2"/>
    <property type="match status" value="1"/>
</dbReference>
<dbReference type="InterPro" id="IPR015424">
    <property type="entry name" value="PyrdxlP-dep_Trfase"/>
</dbReference>
<organism evidence="7 8">
    <name type="scientific">Sphingomonas hengshuiensis</name>
    <dbReference type="NCBI Taxonomy" id="1609977"/>
    <lineage>
        <taxon>Bacteria</taxon>
        <taxon>Pseudomonadati</taxon>
        <taxon>Pseudomonadota</taxon>
        <taxon>Alphaproteobacteria</taxon>
        <taxon>Sphingomonadales</taxon>
        <taxon>Sphingomonadaceae</taxon>
        <taxon>Sphingomonas</taxon>
    </lineage>
</organism>
<keyword evidence="2 7" id="KW-0032">Aminotransferase</keyword>
<keyword evidence="3 7" id="KW-0808">Transferase</keyword>
<dbReference type="CDD" id="cd00609">
    <property type="entry name" value="AAT_like"/>
    <property type="match status" value="1"/>
</dbReference>
<proteinExistence type="inferred from homology"/>
<dbReference type="SUPFAM" id="SSF53383">
    <property type="entry name" value="PLP-dependent transferases"/>
    <property type="match status" value="1"/>
</dbReference>
<accession>A0A2W5B6N1</accession>
<gene>
    <name evidence="7" type="ORF">DI632_05945</name>
</gene>
<dbReference type="AlphaFoldDB" id="A0A2W5B6N1"/>
<comment type="pathway">
    <text evidence="5">Amino-acid biosynthesis.</text>
</comment>
<feature type="domain" description="Aminotransferase class I/classII large" evidence="6">
    <location>
        <begin position="49"/>
        <end position="367"/>
    </location>
</feature>
<dbReference type="PROSITE" id="PS51318">
    <property type="entry name" value="TAT"/>
    <property type="match status" value="1"/>
</dbReference>
<dbReference type="InterPro" id="IPR006311">
    <property type="entry name" value="TAT_signal"/>
</dbReference>
<dbReference type="InterPro" id="IPR015421">
    <property type="entry name" value="PyrdxlP-dep_Trfase_major"/>
</dbReference>
<evidence type="ECO:0000313" key="7">
    <source>
        <dbReference type="EMBL" id="PZO78835.1"/>
    </source>
</evidence>
<evidence type="ECO:0000256" key="2">
    <source>
        <dbReference type="ARBA" id="ARBA00022576"/>
    </source>
</evidence>
<dbReference type="Gene3D" id="3.90.1150.10">
    <property type="entry name" value="Aspartate Aminotransferase, domain 1"/>
    <property type="match status" value="1"/>
</dbReference>
<evidence type="ECO:0000256" key="1">
    <source>
        <dbReference type="ARBA" id="ARBA00007970"/>
    </source>
</evidence>
<reference evidence="7 8" key="1">
    <citation type="submission" date="2017-08" db="EMBL/GenBank/DDBJ databases">
        <title>Infants hospitalized years apart are colonized by the same room-sourced microbial strains.</title>
        <authorList>
            <person name="Brooks B."/>
            <person name="Olm M.R."/>
            <person name="Firek B.A."/>
            <person name="Baker R."/>
            <person name="Thomas B.C."/>
            <person name="Morowitz M.J."/>
            <person name="Banfield J.F."/>
        </authorList>
    </citation>
    <scope>NUCLEOTIDE SEQUENCE [LARGE SCALE GENOMIC DNA]</scope>
    <source>
        <strain evidence="7">S2_018_000_R3_110</strain>
    </source>
</reference>
<comment type="similarity">
    <text evidence="1">Belongs to the class-II pyridoxal-phosphate-dependent aminotransferase family. Histidinol-phosphate aminotransferase subfamily.</text>
</comment>
<dbReference type="InterPro" id="IPR004839">
    <property type="entry name" value="Aminotransferase_I/II_large"/>
</dbReference>
<dbReference type="InterPro" id="IPR015422">
    <property type="entry name" value="PyrdxlP-dep_Trfase_small"/>
</dbReference>
<evidence type="ECO:0000256" key="4">
    <source>
        <dbReference type="ARBA" id="ARBA00022898"/>
    </source>
</evidence>
<evidence type="ECO:0000259" key="6">
    <source>
        <dbReference type="Pfam" id="PF00155"/>
    </source>
</evidence>
<dbReference type="GO" id="GO:0030170">
    <property type="term" value="F:pyridoxal phosphate binding"/>
    <property type="evidence" value="ECO:0007669"/>
    <property type="project" value="InterPro"/>
</dbReference>
<dbReference type="Proteomes" id="UP000248614">
    <property type="component" value="Unassembled WGS sequence"/>
</dbReference>
<dbReference type="GO" id="GO:0008483">
    <property type="term" value="F:transaminase activity"/>
    <property type="evidence" value="ECO:0007669"/>
    <property type="project" value="UniProtKB-KW"/>
</dbReference>
<keyword evidence="4" id="KW-0663">Pyridoxal phosphate</keyword>
<dbReference type="InterPro" id="IPR050106">
    <property type="entry name" value="HistidinolP_aminotransfase"/>
</dbReference>
<protein>
    <submittedName>
        <fullName evidence="7">Histidinol phosphate aminotransferase</fullName>
    </submittedName>
</protein>
<dbReference type="EMBL" id="QFNF01000010">
    <property type="protein sequence ID" value="PZO78835.1"/>
    <property type="molecule type" value="Genomic_DNA"/>
</dbReference>
<dbReference type="Pfam" id="PF00155">
    <property type="entry name" value="Aminotran_1_2"/>
    <property type="match status" value="1"/>
</dbReference>
<evidence type="ECO:0000256" key="5">
    <source>
        <dbReference type="ARBA" id="ARBA00029440"/>
    </source>
</evidence>
<comment type="caution">
    <text evidence="7">The sequence shown here is derived from an EMBL/GenBank/DDBJ whole genome shotgun (WGS) entry which is preliminary data.</text>
</comment>
<dbReference type="PANTHER" id="PTHR43643:SF3">
    <property type="entry name" value="HISTIDINOL-PHOSPHATE AMINOTRANSFERASE"/>
    <property type="match status" value="1"/>
</dbReference>
<evidence type="ECO:0000256" key="3">
    <source>
        <dbReference type="ARBA" id="ARBA00022679"/>
    </source>
</evidence>
<sequence>MAVSSLPSLSRRHMLGVSTVAIGAIGTMPALAARTGAAPPVFGPADGVALLSRNENPYGPSPSALRAIDEQATKGAYYAEGGVQRLAAMIAERHGVTPDHIVIGNGSSEVLNAIGLAWKGRGPMVGPQLFWDTCALYATRQGGTLNRVAMTPDLGIDLAAMDAAVGQGAALVHICNPNNPTGKLIPGPTMAAFVRKVGPRATVLVDEAYNELTDDPAGASVVPLVKEGANLIVARTFSKIYGMAGLRIGYTISSPEKAALIRTNLMSSPNTAGLAGAIASYNDEPFLRYSKGKVVEAREMILAATKKAGLRALPSQANFVFVEVPDADRLRAAMAERNVLIRGTYGQWRNWSRVSTGRIEDVARYAAALPELVRA</sequence>